<proteinExistence type="inferred from homology"/>
<evidence type="ECO:0000256" key="8">
    <source>
        <dbReference type="ARBA" id="ARBA00022801"/>
    </source>
</evidence>
<comment type="cofactor">
    <cofactor evidence="2">
        <name>[4Fe-4S] cluster</name>
        <dbReference type="ChEBI" id="CHEBI:49883"/>
    </cofactor>
</comment>
<evidence type="ECO:0000256" key="11">
    <source>
        <dbReference type="ARBA" id="ARBA00023204"/>
    </source>
</evidence>
<evidence type="ECO:0000256" key="5">
    <source>
        <dbReference type="ARBA" id="ARBA00022023"/>
    </source>
</evidence>
<keyword evidence="12" id="KW-0326">Glycosidase</keyword>
<dbReference type="GO" id="GO:0006284">
    <property type="term" value="P:base-excision repair"/>
    <property type="evidence" value="ECO:0007669"/>
    <property type="project" value="InterPro"/>
</dbReference>
<dbReference type="EMBL" id="MHQO01000022">
    <property type="protein sequence ID" value="OHA06854.1"/>
    <property type="molecule type" value="Genomic_DNA"/>
</dbReference>
<keyword evidence="7" id="KW-0227">DNA damage</keyword>
<dbReference type="SMART" id="SM00478">
    <property type="entry name" value="ENDO3c"/>
    <property type="match status" value="1"/>
</dbReference>
<dbReference type="GO" id="GO:0034039">
    <property type="term" value="F:8-oxo-7,8-dihydroguanine DNA N-glycosylase activity"/>
    <property type="evidence" value="ECO:0007669"/>
    <property type="project" value="TreeGrafter"/>
</dbReference>
<dbReference type="PROSITE" id="PS01155">
    <property type="entry name" value="ENDONUCLEASE_III_2"/>
    <property type="match status" value="1"/>
</dbReference>
<comment type="similarity">
    <text evidence="3">Belongs to the Nth/MutY family.</text>
</comment>
<name>A0A1G2L5P8_9BACT</name>
<evidence type="ECO:0000256" key="4">
    <source>
        <dbReference type="ARBA" id="ARBA00012045"/>
    </source>
</evidence>
<evidence type="ECO:0000259" key="13">
    <source>
        <dbReference type="SMART" id="SM00478"/>
    </source>
</evidence>
<comment type="catalytic activity">
    <reaction evidence="1">
        <text>Hydrolyzes free adenine bases from 7,8-dihydro-8-oxoguanine:adenine mismatched double-stranded DNA, leaving an apurinic site.</text>
        <dbReference type="EC" id="3.2.2.31"/>
    </reaction>
</comment>
<dbReference type="GO" id="GO:0035485">
    <property type="term" value="F:adenine/guanine mispair binding"/>
    <property type="evidence" value="ECO:0007669"/>
    <property type="project" value="TreeGrafter"/>
</dbReference>
<dbReference type="InterPro" id="IPR004036">
    <property type="entry name" value="Endonuclease-III-like_CS2"/>
</dbReference>
<keyword evidence="10" id="KW-0411">Iron-sulfur</keyword>
<accession>A0A1G2L5P8</accession>
<evidence type="ECO:0000256" key="12">
    <source>
        <dbReference type="ARBA" id="ARBA00023295"/>
    </source>
</evidence>
<dbReference type="GO" id="GO:0006298">
    <property type="term" value="P:mismatch repair"/>
    <property type="evidence" value="ECO:0007669"/>
    <property type="project" value="TreeGrafter"/>
</dbReference>
<dbReference type="Gene3D" id="1.10.340.30">
    <property type="entry name" value="Hypothetical protein, domain 2"/>
    <property type="match status" value="1"/>
</dbReference>
<evidence type="ECO:0000256" key="6">
    <source>
        <dbReference type="ARBA" id="ARBA00022723"/>
    </source>
</evidence>
<evidence type="ECO:0000256" key="10">
    <source>
        <dbReference type="ARBA" id="ARBA00023014"/>
    </source>
</evidence>
<dbReference type="GO" id="GO:0046872">
    <property type="term" value="F:metal ion binding"/>
    <property type="evidence" value="ECO:0007669"/>
    <property type="project" value="UniProtKB-KW"/>
</dbReference>
<evidence type="ECO:0000256" key="3">
    <source>
        <dbReference type="ARBA" id="ARBA00008343"/>
    </source>
</evidence>
<dbReference type="GO" id="GO:0051536">
    <property type="term" value="F:iron-sulfur cluster binding"/>
    <property type="evidence" value="ECO:0007669"/>
    <property type="project" value="UniProtKB-KW"/>
</dbReference>
<evidence type="ECO:0000256" key="2">
    <source>
        <dbReference type="ARBA" id="ARBA00001966"/>
    </source>
</evidence>
<dbReference type="InterPro" id="IPR000445">
    <property type="entry name" value="HhH_motif"/>
</dbReference>
<dbReference type="InterPro" id="IPR011257">
    <property type="entry name" value="DNA_glycosylase"/>
</dbReference>
<evidence type="ECO:0000256" key="1">
    <source>
        <dbReference type="ARBA" id="ARBA00000843"/>
    </source>
</evidence>
<dbReference type="InterPro" id="IPR003265">
    <property type="entry name" value="HhH-GPD_domain"/>
</dbReference>
<dbReference type="PANTHER" id="PTHR42944">
    <property type="entry name" value="ADENINE DNA GLYCOSYLASE"/>
    <property type="match status" value="1"/>
</dbReference>
<dbReference type="Gene3D" id="1.10.1670.10">
    <property type="entry name" value="Helix-hairpin-Helix base-excision DNA repair enzymes (C-terminal)"/>
    <property type="match status" value="1"/>
</dbReference>
<dbReference type="PANTHER" id="PTHR42944:SF1">
    <property type="entry name" value="ADENINE DNA GLYCOSYLASE"/>
    <property type="match status" value="1"/>
</dbReference>
<dbReference type="Pfam" id="PF00633">
    <property type="entry name" value="HHH"/>
    <property type="match status" value="1"/>
</dbReference>
<dbReference type="CDD" id="cd00056">
    <property type="entry name" value="ENDO3c"/>
    <property type="match status" value="1"/>
</dbReference>
<comment type="caution">
    <text evidence="14">The sequence shown here is derived from an EMBL/GenBank/DDBJ whole genome shotgun (WGS) entry which is preliminary data.</text>
</comment>
<dbReference type="SUPFAM" id="SSF48150">
    <property type="entry name" value="DNA-glycosylase"/>
    <property type="match status" value="1"/>
</dbReference>
<evidence type="ECO:0000313" key="14">
    <source>
        <dbReference type="EMBL" id="OHA06854.1"/>
    </source>
</evidence>
<evidence type="ECO:0000256" key="9">
    <source>
        <dbReference type="ARBA" id="ARBA00023004"/>
    </source>
</evidence>
<organism evidence="14 15">
    <name type="scientific">Candidatus Sungbacteria bacterium RIFCSPLOWO2_01_FULL_47_10</name>
    <dbReference type="NCBI Taxonomy" id="1802276"/>
    <lineage>
        <taxon>Bacteria</taxon>
        <taxon>Candidatus Sungiibacteriota</taxon>
    </lineage>
</organism>
<dbReference type="Proteomes" id="UP000177982">
    <property type="component" value="Unassembled WGS sequence"/>
</dbReference>
<dbReference type="InterPro" id="IPR044298">
    <property type="entry name" value="MIG/MutY"/>
</dbReference>
<reference evidence="14 15" key="1">
    <citation type="journal article" date="2016" name="Nat. Commun.">
        <title>Thousands of microbial genomes shed light on interconnected biogeochemical processes in an aquifer system.</title>
        <authorList>
            <person name="Anantharaman K."/>
            <person name="Brown C.T."/>
            <person name="Hug L.A."/>
            <person name="Sharon I."/>
            <person name="Castelle C.J."/>
            <person name="Probst A.J."/>
            <person name="Thomas B.C."/>
            <person name="Singh A."/>
            <person name="Wilkins M.J."/>
            <person name="Karaoz U."/>
            <person name="Brodie E.L."/>
            <person name="Williams K.H."/>
            <person name="Hubbard S.S."/>
            <person name="Banfield J.F."/>
        </authorList>
    </citation>
    <scope>NUCLEOTIDE SEQUENCE [LARGE SCALE GENOMIC DNA]</scope>
</reference>
<keyword evidence="6" id="KW-0479">Metal-binding</keyword>
<protein>
    <recommendedName>
        <fullName evidence="5">Adenine DNA glycosylase</fullName>
        <ecNumber evidence="4">3.2.2.31</ecNumber>
    </recommendedName>
</protein>
<sequence>MSFSVEKFHKLILCWYRTHGRRGLPWRKTHNPYEILVSEIMLQQTQVERVISKYRNFLKKFPTAKKLARAGTFEVLKEWKGLGYNRRALYLKKAAEKIVNDFGGWVPKTEAELLTLPGIGQYTARAILAFSWNRPVVFIETNIRRVFIHHFFPNTKKVSDKKISAVVAQMLWKKDPRVWYWALMDYGADMAKARWDRPHRARKIPNPNKKSAHYVRQSPFVGSRRHARSKVLELLLKKKKIRFGEIRKFFQSDAVLKKYASQKILFEIVCSLERDGFIAKNGSAWSAR</sequence>
<keyword evidence="8" id="KW-0378">Hydrolase</keyword>
<evidence type="ECO:0000313" key="15">
    <source>
        <dbReference type="Proteomes" id="UP000177982"/>
    </source>
</evidence>
<dbReference type="AlphaFoldDB" id="A0A1G2L5P8"/>
<dbReference type="GO" id="GO:0000701">
    <property type="term" value="F:purine-specific mismatch base pair DNA N-glycosylase activity"/>
    <property type="evidence" value="ECO:0007669"/>
    <property type="project" value="UniProtKB-EC"/>
</dbReference>
<dbReference type="Pfam" id="PF00730">
    <property type="entry name" value="HhH-GPD"/>
    <property type="match status" value="1"/>
</dbReference>
<dbReference type="GO" id="GO:0032357">
    <property type="term" value="F:oxidized purine DNA binding"/>
    <property type="evidence" value="ECO:0007669"/>
    <property type="project" value="TreeGrafter"/>
</dbReference>
<keyword evidence="9" id="KW-0408">Iron</keyword>
<evidence type="ECO:0000256" key="7">
    <source>
        <dbReference type="ARBA" id="ARBA00022763"/>
    </source>
</evidence>
<dbReference type="InterPro" id="IPR023170">
    <property type="entry name" value="HhH_base_excis_C"/>
</dbReference>
<gene>
    <name evidence="14" type="ORF">A2934_00590</name>
</gene>
<dbReference type="EC" id="3.2.2.31" evidence="4"/>
<keyword evidence="11" id="KW-0234">DNA repair</keyword>
<feature type="domain" description="HhH-GPD" evidence="13">
    <location>
        <begin position="41"/>
        <end position="189"/>
    </location>
</feature>